<dbReference type="GO" id="GO:0000155">
    <property type="term" value="F:phosphorelay sensor kinase activity"/>
    <property type="evidence" value="ECO:0007669"/>
    <property type="project" value="InterPro"/>
</dbReference>
<feature type="domain" description="HTH luxR-type" evidence="4">
    <location>
        <begin position="407"/>
        <end position="472"/>
    </location>
</feature>
<dbReference type="PROSITE" id="PS00622">
    <property type="entry name" value="HTH_LUXR_1"/>
    <property type="match status" value="1"/>
</dbReference>
<evidence type="ECO:0000256" key="2">
    <source>
        <dbReference type="ARBA" id="ARBA00022777"/>
    </source>
</evidence>
<reference evidence="6" key="1">
    <citation type="submission" date="2018-12" db="EMBL/GenBank/DDBJ databases">
        <title>Tengunoibacter tsumagoiensis gen. nov., sp. nov., Dictyobacter kobayashii sp. nov., D. alpinus sp. nov., and D. joshuensis sp. nov. and description of Dictyobacteraceae fam. nov. within the order Ktedonobacterales isolated from Tengu-no-mugimeshi.</title>
        <authorList>
            <person name="Wang C.M."/>
            <person name="Zheng Y."/>
            <person name="Sakai Y."/>
            <person name="Toyoda A."/>
            <person name="Minakuchi Y."/>
            <person name="Abe K."/>
            <person name="Yokota A."/>
            <person name="Yabe S."/>
        </authorList>
    </citation>
    <scope>NUCLEOTIDE SEQUENCE [LARGE SCALE GENOMIC DNA]</scope>
    <source>
        <strain evidence="6">Uno3</strain>
    </source>
</reference>
<dbReference type="InterPro" id="IPR036388">
    <property type="entry name" value="WH-like_DNA-bd_sf"/>
</dbReference>
<dbReference type="Pfam" id="PF07730">
    <property type="entry name" value="HisKA_3"/>
    <property type="match status" value="1"/>
</dbReference>
<dbReference type="GO" id="GO:0006355">
    <property type="term" value="P:regulation of DNA-templated transcription"/>
    <property type="evidence" value="ECO:0007669"/>
    <property type="project" value="InterPro"/>
</dbReference>
<dbReference type="InterPro" id="IPR003594">
    <property type="entry name" value="HATPase_dom"/>
</dbReference>
<keyword evidence="6" id="KW-1185">Reference proteome</keyword>
<dbReference type="Gene3D" id="1.10.10.10">
    <property type="entry name" value="Winged helix-like DNA-binding domain superfamily/Winged helix DNA-binding domain"/>
    <property type="match status" value="1"/>
</dbReference>
<dbReference type="Gene3D" id="1.20.5.1930">
    <property type="match status" value="1"/>
</dbReference>
<dbReference type="RefSeq" id="WP_126578143.1">
    <property type="nucleotide sequence ID" value="NZ_BIFR01000001.1"/>
</dbReference>
<dbReference type="GO" id="GO:0016020">
    <property type="term" value="C:membrane"/>
    <property type="evidence" value="ECO:0007669"/>
    <property type="project" value="InterPro"/>
</dbReference>
<dbReference type="SUPFAM" id="SSF46894">
    <property type="entry name" value="C-terminal effector domain of the bipartite response regulators"/>
    <property type="match status" value="1"/>
</dbReference>
<evidence type="ECO:0000259" key="4">
    <source>
        <dbReference type="PROSITE" id="PS50043"/>
    </source>
</evidence>
<dbReference type="SUPFAM" id="SSF55781">
    <property type="entry name" value="GAF domain-like"/>
    <property type="match status" value="1"/>
</dbReference>
<keyword evidence="1" id="KW-0808">Transferase</keyword>
<dbReference type="InterPro" id="IPR050482">
    <property type="entry name" value="Sensor_HK_TwoCompSys"/>
</dbReference>
<evidence type="ECO:0000256" key="3">
    <source>
        <dbReference type="ARBA" id="ARBA00023012"/>
    </source>
</evidence>
<dbReference type="GO" id="GO:0003677">
    <property type="term" value="F:DNA binding"/>
    <property type="evidence" value="ECO:0007669"/>
    <property type="project" value="InterPro"/>
</dbReference>
<dbReference type="Pfam" id="PF02518">
    <property type="entry name" value="HATPase_c"/>
    <property type="match status" value="1"/>
</dbReference>
<protein>
    <recommendedName>
        <fullName evidence="4">HTH luxR-type domain-containing protein</fullName>
    </recommendedName>
</protein>
<evidence type="ECO:0000256" key="1">
    <source>
        <dbReference type="ARBA" id="ARBA00022679"/>
    </source>
</evidence>
<dbReference type="Proteomes" id="UP000287352">
    <property type="component" value="Unassembled WGS sequence"/>
</dbReference>
<keyword evidence="2" id="KW-0418">Kinase</keyword>
<evidence type="ECO:0000313" key="5">
    <source>
        <dbReference type="EMBL" id="GCE10548.1"/>
    </source>
</evidence>
<dbReference type="GO" id="GO:0046983">
    <property type="term" value="F:protein dimerization activity"/>
    <property type="evidence" value="ECO:0007669"/>
    <property type="project" value="InterPro"/>
</dbReference>
<evidence type="ECO:0000313" key="6">
    <source>
        <dbReference type="Proteomes" id="UP000287352"/>
    </source>
</evidence>
<name>A0A401ZUC0_9CHLR</name>
<dbReference type="InterPro" id="IPR016032">
    <property type="entry name" value="Sig_transdc_resp-reg_C-effctor"/>
</dbReference>
<organism evidence="5 6">
    <name type="scientific">Tengunoibacter tsumagoiensis</name>
    <dbReference type="NCBI Taxonomy" id="2014871"/>
    <lineage>
        <taxon>Bacteria</taxon>
        <taxon>Bacillati</taxon>
        <taxon>Chloroflexota</taxon>
        <taxon>Ktedonobacteria</taxon>
        <taxon>Ktedonobacterales</taxon>
        <taxon>Dictyobacteraceae</taxon>
        <taxon>Tengunoibacter</taxon>
    </lineage>
</organism>
<dbReference type="Pfam" id="PF00196">
    <property type="entry name" value="GerE"/>
    <property type="match status" value="1"/>
</dbReference>
<dbReference type="PRINTS" id="PR00038">
    <property type="entry name" value="HTHLUXR"/>
</dbReference>
<dbReference type="EMBL" id="BIFR01000001">
    <property type="protein sequence ID" value="GCE10548.1"/>
    <property type="molecule type" value="Genomic_DNA"/>
</dbReference>
<dbReference type="AlphaFoldDB" id="A0A401ZUC0"/>
<dbReference type="CDD" id="cd16917">
    <property type="entry name" value="HATPase_UhpB-NarQ-NarX-like"/>
    <property type="match status" value="1"/>
</dbReference>
<gene>
    <name evidence="5" type="ORF">KTT_04070</name>
</gene>
<proteinExistence type="predicted"/>
<dbReference type="InterPro" id="IPR011712">
    <property type="entry name" value="Sig_transdc_His_kin_sub3_dim/P"/>
</dbReference>
<dbReference type="PROSITE" id="PS50043">
    <property type="entry name" value="HTH_LUXR_2"/>
    <property type="match status" value="1"/>
</dbReference>
<dbReference type="Gene3D" id="3.30.565.10">
    <property type="entry name" value="Histidine kinase-like ATPase, C-terminal domain"/>
    <property type="match status" value="1"/>
</dbReference>
<dbReference type="InterPro" id="IPR000792">
    <property type="entry name" value="Tscrpt_reg_LuxR_C"/>
</dbReference>
<dbReference type="InterPro" id="IPR036890">
    <property type="entry name" value="HATPase_C_sf"/>
</dbReference>
<accession>A0A401ZUC0</accession>
<comment type="caution">
    <text evidence="5">The sequence shown here is derived from an EMBL/GenBank/DDBJ whole genome shotgun (WGS) entry which is preliminary data.</text>
</comment>
<dbReference type="OrthoDB" id="9781904at2"/>
<dbReference type="SUPFAM" id="SSF55874">
    <property type="entry name" value="ATPase domain of HSP90 chaperone/DNA topoisomerase II/histidine kinase"/>
    <property type="match status" value="1"/>
</dbReference>
<dbReference type="SMART" id="SM00421">
    <property type="entry name" value="HTH_LUXR"/>
    <property type="match status" value="1"/>
</dbReference>
<dbReference type="CDD" id="cd06170">
    <property type="entry name" value="LuxR_C_like"/>
    <property type="match status" value="1"/>
</dbReference>
<sequence length="474" mass="53428">MYTSNSQVNGPAYEQYRSLPEVMYSLSSLSNLYALGLGCNADMEAQELRYSILSQIQRTVRAQSACLFLYYAAQQRLVTAVTQGEKLTSSLLVNLINGLEMEQLALRGPGETITSIKLNEQHVLLVTLSYNGTLQGLVALAIEEGATLQDERSLLLTYMGNVAGALLYNYELRERERSAAIEQERKRIGRDLHDGILQNLSYALHKLEFIQRLLEQRQPQLAMTEVPRTAAIVDGTLRDLRYTLSSLLPPQLEQQSFQQAVQALFQDYLTYHPQINLHVDLSAFQKIPAHLEAPIFRIFQEGLTNISKHAQATEIEITLSVQVTNLMIELRDNGRGFSLSEEGSEAIAEDHSIHSGIQSNHEQLQDEEKKIHFGIQSMRERVQEAGGTMELLSQVGVGTRIRAQFPLLNNLSELTPREQDVLRLVVSGLSNRDIAQRLEISHDTVKTHIHHIIQKLRVKDRTQAAVIAARHGWF</sequence>
<dbReference type="PANTHER" id="PTHR24421">
    <property type="entry name" value="NITRATE/NITRITE SENSOR PROTEIN NARX-RELATED"/>
    <property type="match status" value="1"/>
</dbReference>
<keyword evidence="3" id="KW-0902">Two-component regulatory system</keyword>